<evidence type="ECO:0000256" key="1">
    <source>
        <dbReference type="SAM" id="Phobius"/>
    </source>
</evidence>
<dbReference type="EMBL" id="CP015438">
    <property type="protein sequence ID" value="ANB61089.1"/>
    <property type="molecule type" value="Genomic_DNA"/>
</dbReference>
<accession>A0A160F3X6</accession>
<dbReference type="Proteomes" id="UP000076865">
    <property type="component" value="Chromosome"/>
</dbReference>
<dbReference type="RefSeq" id="WP_169807011.1">
    <property type="nucleotide sequence ID" value="NZ_CP015438.1"/>
</dbReference>
<keyword evidence="1" id="KW-0812">Transmembrane</keyword>
<feature type="transmembrane region" description="Helical" evidence="1">
    <location>
        <begin position="14"/>
        <end position="35"/>
    </location>
</feature>
<evidence type="ECO:0000313" key="3">
    <source>
        <dbReference type="Proteomes" id="UP000076865"/>
    </source>
</evidence>
<evidence type="ECO:0000313" key="2">
    <source>
        <dbReference type="EMBL" id="ANB61089.1"/>
    </source>
</evidence>
<organism evidence="2 3">
    <name type="scientific">Anoxybacteroides amylolyticum</name>
    <dbReference type="NCBI Taxonomy" id="294699"/>
    <lineage>
        <taxon>Bacteria</taxon>
        <taxon>Bacillati</taxon>
        <taxon>Bacillota</taxon>
        <taxon>Bacilli</taxon>
        <taxon>Bacillales</taxon>
        <taxon>Anoxybacillaceae</taxon>
        <taxon>Anoxybacteroides</taxon>
    </lineage>
</organism>
<gene>
    <name evidence="2" type="ORF">GFC30_2753</name>
</gene>
<keyword evidence="3" id="KW-1185">Reference proteome</keyword>
<protein>
    <submittedName>
        <fullName evidence="2">Putative membrane protein</fullName>
    </submittedName>
</protein>
<sequence length="45" mass="5125">MYSILFSATPKDILATYLVLMASCIVAFPVTMFLIETVKGVKRRW</sequence>
<dbReference type="KEGG" id="aamy:GFC30_2753"/>
<dbReference type="PATRIC" id="fig|294699.3.peg.2834"/>
<keyword evidence="1" id="KW-0472">Membrane</keyword>
<reference evidence="2 3" key="1">
    <citation type="journal article" date="2006" name="Syst. Appl. Microbiol.">
        <title>Anoxybacillus amylolyticus sp. nov., a thermophilic amylase producing bacterium isolated from Mount Rittmann (Antarctica).</title>
        <authorList>
            <person name="Poli A."/>
            <person name="Esposito E."/>
            <person name="Lama L."/>
            <person name="Orlando P."/>
            <person name="Nicolaus G."/>
            <person name="de Appolonia F."/>
            <person name="Gambacorta A."/>
            <person name="Nicolaus B."/>
        </authorList>
    </citation>
    <scope>NUCLEOTIDE SEQUENCE [LARGE SCALE GENOMIC DNA]</scope>
    <source>
        <strain evidence="2 3">DSM 15939</strain>
    </source>
</reference>
<keyword evidence="1" id="KW-1133">Transmembrane helix</keyword>
<name>A0A160F3X6_9BACL</name>
<proteinExistence type="predicted"/>
<dbReference type="AlphaFoldDB" id="A0A160F3X6"/>